<dbReference type="CDD" id="cd00144">
    <property type="entry name" value="MPP_PPP_family"/>
    <property type="match status" value="1"/>
</dbReference>
<name>A0A2A6BTK0_PRIPA</name>
<dbReference type="Pfam" id="PF00149">
    <property type="entry name" value="Metallophos"/>
    <property type="match status" value="1"/>
</dbReference>
<evidence type="ECO:0000256" key="3">
    <source>
        <dbReference type="SAM" id="Phobius"/>
    </source>
</evidence>
<feature type="chain" id="PRO_5043713883" description="Serine/threonine-protein phosphatase" evidence="4">
    <location>
        <begin position="27"/>
        <end position="1007"/>
    </location>
</feature>
<dbReference type="GO" id="GO:0005634">
    <property type="term" value="C:nucleus"/>
    <property type="evidence" value="ECO:0000318"/>
    <property type="project" value="GO_Central"/>
</dbReference>
<feature type="compositionally biased region" description="Polar residues" evidence="2">
    <location>
        <begin position="494"/>
        <end position="505"/>
    </location>
</feature>
<evidence type="ECO:0000256" key="4">
    <source>
        <dbReference type="SAM" id="SignalP"/>
    </source>
</evidence>
<dbReference type="GO" id="GO:0004722">
    <property type="term" value="F:protein serine/threonine phosphatase activity"/>
    <property type="evidence" value="ECO:0000318"/>
    <property type="project" value="GO_Central"/>
</dbReference>
<dbReference type="PRINTS" id="PR00114">
    <property type="entry name" value="STPHPHTASE"/>
</dbReference>
<feature type="region of interest" description="Disordered" evidence="2">
    <location>
        <begin position="466"/>
        <end position="525"/>
    </location>
</feature>
<feature type="signal peptide" evidence="4">
    <location>
        <begin position="1"/>
        <end position="26"/>
    </location>
</feature>
<proteinExistence type="inferred from homology"/>
<feature type="region of interest" description="Disordered" evidence="2">
    <location>
        <begin position="981"/>
        <end position="1007"/>
    </location>
</feature>
<organism evidence="5 6">
    <name type="scientific">Pristionchus pacificus</name>
    <name type="common">Parasitic nematode worm</name>
    <dbReference type="NCBI Taxonomy" id="54126"/>
    <lineage>
        <taxon>Eukaryota</taxon>
        <taxon>Metazoa</taxon>
        <taxon>Ecdysozoa</taxon>
        <taxon>Nematoda</taxon>
        <taxon>Chromadorea</taxon>
        <taxon>Rhabditida</taxon>
        <taxon>Rhabditina</taxon>
        <taxon>Diplogasteromorpha</taxon>
        <taxon>Diplogasteroidea</taxon>
        <taxon>Neodiplogasteridae</taxon>
        <taxon>Pristionchus</taxon>
    </lineage>
</organism>
<reference evidence="6" key="1">
    <citation type="journal article" date="2008" name="Nat. Genet.">
        <title>The Pristionchus pacificus genome provides a unique perspective on nematode lifestyle and parasitism.</title>
        <authorList>
            <person name="Dieterich C."/>
            <person name="Clifton S.W."/>
            <person name="Schuster L.N."/>
            <person name="Chinwalla A."/>
            <person name="Delehaunty K."/>
            <person name="Dinkelacker I."/>
            <person name="Fulton L."/>
            <person name="Fulton R."/>
            <person name="Godfrey J."/>
            <person name="Minx P."/>
            <person name="Mitreva M."/>
            <person name="Roeseler W."/>
            <person name="Tian H."/>
            <person name="Witte H."/>
            <person name="Yang S.P."/>
            <person name="Wilson R.K."/>
            <person name="Sommer R.J."/>
        </authorList>
    </citation>
    <scope>NUCLEOTIDE SEQUENCE [LARGE SCALE GENOMIC DNA]</scope>
    <source>
        <strain evidence="6">PS312</strain>
    </source>
</reference>
<evidence type="ECO:0000256" key="2">
    <source>
        <dbReference type="SAM" id="MobiDB-lite"/>
    </source>
</evidence>
<keyword evidence="1" id="KW-0378">Hydrolase</keyword>
<comment type="catalytic activity">
    <reaction evidence="1">
        <text>O-phospho-L-threonyl-[protein] + H2O = L-threonyl-[protein] + phosphate</text>
        <dbReference type="Rhea" id="RHEA:47004"/>
        <dbReference type="Rhea" id="RHEA-COMP:11060"/>
        <dbReference type="Rhea" id="RHEA-COMP:11605"/>
        <dbReference type="ChEBI" id="CHEBI:15377"/>
        <dbReference type="ChEBI" id="CHEBI:30013"/>
        <dbReference type="ChEBI" id="CHEBI:43474"/>
        <dbReference type="ChEBI" id="CHEBI:61977"/>
        <dbReference type="EC" id="3.1.3.16"/>
    </reaction>
</comment>
<comment type="similarity">
    <text evidence="1">Belongs to the PPP phosphatase family.</text>
</comment>
<gene>
    <name evidence="5" type="primary">WBGene00275618</name>
</gene>
<dbReference type="InterPro" id="IPR006186">
    <property type="entry name" value="Ser/Thr-sp_prot-phosphatase"/>
</dbReference>
<dbReference type="AlphaFoldDB" id="A0A2A6BTK0"/>
<evidence type="ECO:0000313" key="5">
    <source>
        <dbReference type="EnsemblMetazoa" id="PPA37249.1"/>
    </source>
</evidence>
<dbReference type="PROSITE" id="PS00125">
    <property type="entry name" value="SER_THR_PHOSPHATASE"/>
    <property type="match status" value="1"/>
</dbReference>
<dbReference type="SUPFAM" id="SSF56300">
    <property type="entry name" value="Metallo-dependent phosphatases"/>
    <property type="match status" value="1"/>
</dbReference>
<keyword evidence="3" id="KW-0472">Membrane</keyword>
<keyword evidence="6" id="KW-1185">Reference proteome</keyword>
<feature type="compositionally biased region" description="Basic and acidic residues" evidence="2">
    <location>
        <begin position="480"/>
        <end position="493"/>
    </location>
</feature>
<evidence type="ECO:0000313" key="6">
    <source>
        <dbReference type="Proteomes" id="UP000005239"/>
    </source>
</evidence>
<feature type="compositionally biased region" description="Polar residues" evidence="2">
    <location>
        <begin position="79"/>
        <end position="92"/>
    </location>
</feature>
<feature type="region of interest" description="Disordered" evidence="2">
    <location>
        <begin position="75"/>
        <end position="107"/>
    </location>
</feature>
<feature type="transmembrane region" description="Helical" evidence="3">
    <location>
        <begin position="434"/>
        <end position="460"/>
    </location>
</feature>
<keyword evidence="3" id="KW-1133">Transmembrane helix</keyword>
<keyword evidence="4" id="KW-0732">Signal</keyword>
<dbReference type="InterPro" id="IPR004843">
    <property type="entry name" value="Calcineurin-like_PHP"/>
</dbReference>
<feature type="region of interest" description="Disordered" evidence="2">
    <location>
        <begin position="543"/>
        <end position="563"/>
    </location>
</feature>
<dbReference type="GO" id="GO:0005737">
    <property type="term" value="C:cytoplasm"/>
    <property type="evidence" value="ECO:0000318"/>
    <property type="project" value="GO_Central"/>
</dbReference>
<feature type="compositionally biased region" description="Basic and acidic residues" evidence="2">
    <location>
        <begin position="981"/>
        <end position="995"/>
    </location>
</feature>
<evidence type="ECO:0000256" key="1">
    <source>
        <dbReference type="RuleBase" id="RU004273"/>
    </source>
</evidence>
<dbReference type="PANTHER" id="PTHR11668:SF491">
    <property type="entry name" value="SERINE_THREONINE-PROTEIN PHOSPHATASE"/>
    <property type="match status" value="1"/>
</dbReference>
<dbReference type="Gene3D" id="3.60.21.10">
    <property type="match status" value="1"/>
</dbReference>
<accession>A0A8R1URV7</accession>
<dbReference type="InterPro" id="IPR050341">
    <property type="entry name" value="PP1_catalytic_subunit"/>
</dbReference>
<accession>A0A2A6BTK0</accession>
<sequence>MRFSLIIPSLHLLILNLPSLDSDADAFHNGSFDAVKSLDHIQFANISSIDGNFVTRNTRFRKSFTHDVKPVALTDNSEDTVSSQLTPSSQGSRGKRQKRDSQEDELAQAEKNVTDLMSEIGNITEQLKEKEEQASEANKKYEESKAAVANWEDAEKARLKWESADKAFKRANASLNKAIENLKVANETLKAAEEKLKEVKGEPELLIKLTDEFKPLDAEHKALEKAIIYWEDELPLLQKAFTDADTSVSTYEAEVLRVGCKVKESKGPCEEMRKVLEIRINDRNTAQKAYGDALADNKAKTERLAVCDPEWNRLKAEIEPLEMNVPDNQDRIKEAEKKLNRTVKNQVGCLEQFKNALAARDEAAEKEKLAKQLYDDKASKVTADGAEVGNAFQAAKLKFDNANLLKEIVDEVLVQANAKVDALKQSKTKPKTGAALFIGVGAGGGFILIILIIGSILFAVKQRKSKVKEEPSPTINPEALKYEKVPSLDKTKQESASMSSSNQRATPAKSDANLSSTPATPAKSDTILKGGAALKRVESLTDLPVHRGPTTPMRPRPMAMPPTTNEKIAKDEIEYIEIRRPLINAIAKPTNSSKKTAICKLPSELKWAGPKKAIAMQFGGEKLDPLPEDEDVMLHNDQDDEYIDEDSEHTQYDHAAPNRVNKTGSDLLTEHAKDKTSVDDALKMATYIFIAVHRKLNFKFLALVQLAAAARDVFMKEKPLVECGLPANIFGDIHGQVGDAVRLINVAAWDPANPKSRIIDLNKQHFVFCGDYVDRGNRQVETLVLLFSLKIAYPNNVHILRGNHETRDINHRYGFNQELEDRYYEDGAKLYDVFNEVFDHLPFACLIGSKIPKPLSNINDSPLAQDILWADPMNGLSGTKPNEGRGISIHFGEDALEEAMARLGLILVNRGHQIPGNGFSWFGLKGLLCTVFTAFYASKKKNYSAAMQINEKGEKKMLVMFKGSANYGLIPQFAHARTHEANNERDDDYAVHKEEEQPDDLDQTRCM</sequence>
<dbReference type="EC" id="3.1.3.16" evidence="1"/>
<dbReference type="SMART" id="SM00156">
    <property type="entry name" value="PP2Ac"/>
    <property type="match status" value="1"/>
</dbReference>
<dbReference type="InterPro" id="IPR029052">
    <property type="entry name" value="Metallo-depent_PP-like"/>
</dbReference>
<reference evidence="5" key="2">
    <citation type="submission" date="2022-06" db="UniProtKB">
        <authorList>
            <consortium name="EnsemblMetazoa"/>
        </authorList>
    </citation>
    <scope>IDENTIFICATION</scope>
    <source>
        <strain evidence="5">PS312</strain>
    </source>
</reference>
<dbReference type="Proteomes" id="UP000005239">
    <property type="component" value="Unassembled WGS sequence"/>
</dbReference>
<keyword evidence="3" id="KW-0812">Transmembrane</keyword>
<dbReference type="PANTHER" id="PTHR11668">
    <property type="entry name" value="SERINE/THREONINE PROTEIN PHOSPHATASE"/>
    <property type="match status" value="1"/>
</dbReference>
<dbReference type="EnsemblMetazoa" id="PPA37249.1">
    <property type="protein sequence ID" value="PPA37249.1"/>
    <property type="gene ID" value="WBGene00275618"/>
</dbReference>
<protein>
    <recommendedName>
        <fullName evidence="1">Serine/threonine-protein phosphatase</fullName>
        <ecNumber evidence="1">3.1.3.16</ecNumber>
    </recommendedName>
</protein>